<dbReference type="InterPro" id="IPR049326">
    <property type="entry name" value="Rhodopsin_dom_fungi"/>
</dbReference>
<dbReference type="Pfam" id="PF20684">
    <property type="entry name" value="Fung_rhodopsin"/>
    <property type="match status" value="1"/>
</dbReference>
<feature type="transmembrane region" description="Helical" evidence="6">
    <location>
        <begin position="162"/>
        <end position="185"/>
    </location>
</feature>
<dbReference type="GO" id="GO:0016020">
    <property type="term" value="C:membrane"/>
    <property type="evidence" value="ECO:0007669"/>
    <property type="project" value="UniProtKB-SubCell"/>
</dbReference>
<dbReference type="EMBL" id="ML976668">
    <property type="protein sequence ID" value="KAF1976035.1"/>
    <property type="molecule type" value="Genomic_DNA"/>
</dbReference>
<comment type="subcellular location">
    <subcellularLocation>
        <location evidence="1">Membrane</location>
        <topology evidence="1">Multi-pass membrane protein</topology>
    </subcellularLocation>
</comment>
<organism evidence="8 9">
    <name type="scientific">Bimuria novae-zelandiae CBS 107.79</name>
    <dbReference type="NCBI Taxonomy" id="1447943"/>
    <lineage>
        <taxon>Eukaryota</taxon>
        <taxon>Fungi</taxon>
        <taxon>Dikarya</taxon>
        <taxon>Ascomycota</taxon>
        <taxon>Pezizomycotina</taxon>
        <taxon>Dothideomycetes</taxon>
        <taxon>Pleosporomycetidae</taxon>
        <taxon>Pleosporales</taxon>
        <taxon>Massarineae</taxon>
        <taxon>Didymosphaeriaceae</taxon>
        <taxon>Bimuria</taxon>
    </lineage>
</organism>
<comment type="similarity">
    <text evidence="5">Belongs to the SAT4 family.</text>
</comment>
<dbReference type="PANTHER" id="PTHR33048">
    <property type="entry name" value="PTH11-LIKE INTEGRAL MEMBRANE PROTEIN (AFU_ORTHOLOGUE AFUA_5G11245)"/>
    <property type="match status" value="1"/>
</dbReference>
<feature type="transmembrane region" description="Helical" evidence="6">
    <location>
        <begin position="37"/>
        <end position="60"/>
    </location>
</feature>
<dbReference type="OrthoDB" id="5413793at2759"/>
<evidence type="ECO:0000256" key="3">
    <source>
        <dbReference type="ARBA" id="ARBA00022989"/>
    </source>
</evidence>
<keyword evidence="2 6" id="KW-0812">Transmembrane</keyword>
<dbReference type="Proteomes" id="UP000800036">
    <property type="component" value="Unassembled WGS sequence"/>
</dbReference>
<proteinExistence type="inferred from homology"/>
<evidence type="ECO:0000256" key="6">
    <source>
        <dbReference type="SAM" id="Phobius"/>
    </source>
</evidence>
<feature type="transmembrane region" description="Helical" evidence="6">
    <location>
        <begin position="118"/>
        <end position="137"/>
    </location>
</feature>
<feature type="transmembrane region" description="Helical" evidence="6">
    <location>
        <begin position="84"/>
        <end position="106"/>
    </location>
</feature>
<evidence type="ECO:0000256" key="4">
    <source>
        <dbReference type="ARBA" id="ARBA00023136"/>
    </source>
</evidence>
<evidence type="ECO:0000313" key="8">
    <source>
        <dbReference type="EMBL" id="KAF1976035.1"/>
    </source>
</evidence>
<dbReference type="AlphaFoldDB" id="A0A6A5VG41"/>
<reference evidence="8" key="1">
    <citation type="journal article" date="2020" name="Stud. Mycol.">
        <title>101 Dothideomycetes genomes: a test case for predicting lifestyles and emergence of pathogens.</title>
        <authorList>
            <person name="Haridas S."/>
            <person name="Albert R."/>
            <person name="Binder M."/>
            <person name="Bloem J."/>
            <person name="Labutti K."/>
            <person name="Salamov A."/>
            <person name="Andreopoulos B."/>
            <person name="Baker S."/>
            <person name="Barry K."/>
            <person name="Bills G."/>
            <person name="Bluhm B."/>
            <person name="Cannon C."/>
            <person name="Castanera R."/>
            <person name="Culley D."/>
            <person name="Daum C."/>
            <person name="Ezra D."/>
            <person name="Gonzalez J."/>
            <person name="Henrissat B."/>
            <person name="Kuo A."/>
            <person name="Liang C."/>
            <person name="Lipzen A."/>
            <person name="Lutzoni F."/>
            <person name="Magnuson J."/>
            <person name="Mondo S."/>
            <person name="Nolan M."/>
            <person name="Ohm R."/>
            <person name="Pangilinan J."/>
            <person name="Park H.-J."/>
            <person name="Ramirez L."/>
            <person name="Alfaro M."/>
            <person name="Sun H."/>
            <person name="Tritt A."/>
            <person name="Yoshinaga Y."/>
            <person name="Zwiers L.-H."/>
            <person name="Turgeon B."/>
            <person name="Goodwin S."/>
            <person name="Spatafora J."/>
            <person name="Crous P."/>
            <person name="Grigoriev I."/>
        </authorList>
    </citation>
    <scope>NUCLEOTIDE SEQUENCE</scope>
    <source>
        <strain evidence="8">CBS 107.79</strain>
    </source>
</reference>
<gene>
    <name evidence="8" type="ORF">BU23DRAFT_456738</name>
</gene>
<keyword evidence="4 6" id="KW-0472">Membrane</keyword>
<evidence type="ECO:0000313" key="9">
    <source>
        <dbReference type="Proteomes" id="UP000800036"/>
    </source>
</evidence>
<protein>
    <recommendedName>
        <fullName evidence="7">Rhodopsin domain-containing protein</fullName>
    </recommendedName>
</protein>
<keyword evidence="9" id="KW-1185">Reference proteome</keyword>
<dbReference type="InterPro" id="IPR052337">
    <property type="entry name" value="SAT4-like"/>
</dbReference>
<sequence>MADLRATIVWLNSILIAFTLCAVVSRAGRKIFVVGKFGWHDGLIVLAAVSATIFSVFQMVSTNLGLGDHMANVNPANLPELKKLLLASNVFYFTCNWAVKHALLFFYSEITRERTHRISINIMHGVAFGFGLSSVLADVFRCRPFNKAVYPEIPGYCINSGIFYYFNSSMMLATDIVLYAMPMVFTRNLKLRRTQKIGLNCLFALGGVVLAASAARIWSIHVFVTKPDFTWRFATIMLLSVVENHLAILVACTPSLKTVTLFIFPRFTSSVKRLTSHITPTSSFPNWSLRSKSRASMPFNFVDVELGDSKSSARKYSVISKDDVLGTAPVSLILPDRPEPVHRAGNRVSRGVGRWFDKEKGRRAGESTEDMGLVYVEHSFSVERSARLG</sequence>
<evidence type="ECO:0000256" key="2">
    <source>
        <dbReference type="ARBA" id="ARBA00022692"/>
    </source>
</evidence>
<accession>A0A6A5VG41</accession>
<feature type="transmembrane region" description="Helical" evidence="6">
    <location>
        <begin position="6"/>
        <end position="25"/>
    </location>
</feature>
<evidence type="ECO:0000256" key="5">
    <source>
        <dbReference type="ARBA" id="ARBA00038359"/>
    </source>
</evidence>
<dbReference type="PANTHER" id="PTHR33048:SF131">
    <property type="entry name" value="INTEGRAL MEMBRANE PROTEIN"/>
    <property type="match status" value="1"/>
</dbReference>
<feature type="transmembrane region" description="Helical" evidence="6">
    <location>
        <begin position="197"/>
        <end position="224"/>
    </location>
</feature>
<feature type="domain" description="Rhodopsin" evidence="7">
    <location>
        <begin position="26"/>
        <end position="259"/>
    </location>
</feature>
<evidence type="ECO:0000256" key="1">
    <source>
        <dbReference type="ARBA" id="ARBA00004141"/>
    </source>
</evidence>
<keyword evidence="3 6" id="KW-1133">Transmembrane helix</keyword>
<evidence type="ECO:0000259" key="7">
    <source>
        <dbReference type="Pfam" id="PF20684"/>
    </source>
</evidence>
<name>A0A6A5VG41_9PLEO</name>